<organism evidence="2 3">
    <name type="scientific">Chlorella sorokiniana</name>
    <name type="common">Freshwater green alga</name>
    <dbReference type="NCBI Taxonomy" id="3076"/>
    <lineage>
        <taxon>Eukaryota</taxon>
        <taxon>Viridiplantae</taxon>
        <taxon>Chlorophyta</taxon>
        <taxon>core chlorophytes</taxon>
        <taxon>Trebouxiophyceae</taxon>
        <taxon>Chlorellales</taxon>
        <taxon>Chlorellaceae</taxon>
        <taxon>Chlorella clade</taxon>
        <taxon>Chlorella</taxon>
    </lineage>
</organism>
<keyword evidence="3" id="KW-1185">Reference proteome</keyword>
<dbReference type="PANTHER" id="PTHR37910:SF2">
    <property type="entry name" value="EXPRESSED PROTEIN"/>
    <property type="match status" value="1"/>
</dbReference>
<evidence type="ECO:0000313" key="2">
    <source>
        <dbReference type="EMBL" id="PRW59138.1"/>
    </source>
</evidence>
<dbReference type="EMBL" id="LHPG02000004">
    <property type="protein sequence ID" value="PRW59138.1"/>
    <property type="molecule type" value="Genomic_DNA"/>
</dbReference>
<evidence type="ECO:0000256" key="1">
    <source>
        <dbReference type="SAM" id="SignalP"/>
    </source>
</evidence>
<keyword evidence="1" id="KW-0732">Signal</keyword>
<protein>
    <submittedName>
        <fullName evidence="2">Uncharacterized protein</fullName>
    </submittedName>
</protein>
<sequence>MLPAHQADLRVASAALAALAAAAAVVLPPPPPAHASVPLQTADEEVRRAWALRQLGGRYPAPRPAPAPAAEPPEPTSVRIQRLQSLMAAGRAAEADGNYAAALEQYTSVVQQFPDFATTEYARLSRALMLYQLGQVSDAILQLQDLEVSLRGYAEVHAALASILYVERPALLEVAEQQWEIAMEFNQQFADAGWVQQYKHWPPRLMAALNRFLTLQ</sequence>
<dbReference type="Gene3D" id="1.25.40.10">
    <property type="entry name" value="Tetratricopeptide repeat domain"/>
    <property type="match status" value="1"/>
</dbReference>
<accession>A0A2P6TYK5</accession>
<gene>
    <name evidence="2" type="ORF">C2E21_2378</name>
</gene>
<dbReference type="OrthoDB" id="508390at2759"/>
<dbReference type="InterPro" id="IPR011990">
    <property type="entry name" value="TPR-like_helical_dom_sf"/>
</dbReference>
<comment type="caution">
    <text evidence="2">The sequence shown here is derived from an EMBL/GenBank/DDBJ whole genome shotgun (WGS) entry which is preliminary data.</text>
</comment>
<dbReference type="Proteomes" id="UP000239899">
    <property type="component" value="Unassembled WGS sequence"/>
</dbReference>
<dbReference type="AlphaFoldDB" id="A0A2P6TYK5"/>
<reference evidence="2 3" key="1">
    <citation type="journal article" date="2018" name="Plant J.">
        <title>Genome sequences of Chlorella sorokiniana UTEX 1602 and Micractinium conductrix SAG 241.80: implications to maltose excretion by a green alga.</title>
        <authorList>
            <person name="Arriola M.B."/>
            <person name="Velmurugan N."/>
            <person name="Zhang Y."/>
            <person name="Plunkett M.H."/>
            <person name="Hondzo H."/>
            <person name="Barney B.M."/>
        </authorList>
    </citation>
    <scope>NUCLEOTIDE SEQUENCE [LARGE SCALE GENOMIC DNA]</scope>
    <source>
        <strain evidence="3">UTEX 1602</strain>
    </source>
</reference>
<name>A0A2P6TYK5_CHLSO</name>
<feature type="chain" id="PRO_5015202008" evidence="1">
    <location>
        <begin position="36"/>
        <end position="216"/>
    </location>
</feature>
<dbReference type="PANTHER" id="PTHR37910">
    <property type="entry name" value="EXPRESSED PROTEIN"/>
    <property type="match status" value="1"/>
</dbReference>
<feature type="signal peptide" evidence="1">
    <location>
        <begin position="1"/>
        <end position="35"/>
    </location>
</feature>
<evidence type="ECO:0000313" key="3">
    <source>
        <dbReference type="Proteomes" id="UP000239899"/>
    </source>
</evidence>
<proteinExistence type="predicted"/>
<dbReference type="SUPFAM" id="SSF48452">
    <property type="entry name" value="TPR-like"/>
    <property type="match status" value="1"/>
</dbReference>